<evidence type="ECO:0000256" key="1">
    <source>
        <dbReference type="SAM" id="MobiDB-lite"/>
    </source>
</evidence>
<feature type="signal peptide" evidence="2">
    <location>
        <begin position="1"/>
        <end position="22"/>
    </location>
</feature>
<dbReference type="Gene3D" id="3.30.386.10">
    <property type="entry name" value="Chitosanase, subunit A, domain 2"/>
    <property type="match status" value="1"/>
</dbReference>
<feature type="chain" id="PRO_5040999664" description="Chitosanase" evidence="2">
    <location>
        <begin position="23"/>
        <end position="323"/>
    </location>
</feature>
<dbReference type="InterPro" id="IPR023346">
    <property type="entry name" value="Lysozyme-like_dom_sf"/>
</dbReference>
<feature type="region of interest" description="Disordered" evidence="1">
    <location>
        <begin position="287"/>
        <end position="323"/>
    </location>
</feature>
<dbReference type="EMBL" id="JANBUL010000115">
    <property type="protein sequence ID" value="KAJ2781078.1"/>
    <property type="molecule type" value="Genomic_DNA"/>
</dbReference>
<dbReference type="Gene3D" id="1.20.141.10">
    <property type="entry name" value="Chitosanase, subunit A, domain 1"/>
    <property type="match status" value="1"/>
</dbReference>
<dbReference type="Proteomes" id="UP001140217">
    <property type="component" value="Unassembled WGS sequence"/>
</dbReference>
<dbReference type="InterPro" id="IPR023099">
    <property type="entry name" value="Glyco_hydro_46_N"/>
</dbReference>
<dbReference type="GO" id="GO:0005576">
    <property type="term" value="C:extracellular region"/>
    <property type="evidence" value="ECO:0007669"/>
    <property type="project" value="InterPro"/>
</dbReference>
<dbReference type="SUPFAM" id="SSF53955">
    <property type="entry name" value="Lysozyme-like"/>
    <property type="match status" value="1"/>
</dbReference>
<reference evidence="3" key="1">
    <citation type="submission" date="2022-07" db="EMBL/GenBank/DDBJ databases">
        <title>Phylogenomic reconstructions and comparative analyses of Kickxellomycotina fungi.</title>
        <authorList>
            <person name="Reynolds N.K."/>
            <person name="Stajich J.E."/>
            <person name="Barry K."/>
            <person name="Grigoriev I.V."/>
            <person name="Crous P."/>
            <person name="Smith M.E."/>
        </authorList>
    </citation>
    <scope>NUCLEOTIDE SEQUENCE</scope>
    <source>
        <strain evidence="3">NBRC 105414</strain>
    </source>
</reference>
<evidence type="ECO:0000313" key="3">
    <source>
        <dbReference type="EMBL" id="KAJ2781078.1"/>
    </source>
</evidence>
<keyword evidence="4" id="KW-1185">Reference proteome</keyword>
<dbReference type="GO" id="GO:0005975">
    <property type="term" value="P:carbohydrate metabolic process"/>
    <property type="evidence" value="ECO:0007669"/>
    <property type="project" value="InterPro"/>
</dbReference>
<evidence type="ECO:0008006" key="5">
    <source>
        <dbReference type="Google" id="ProtNLM"/>
    </source>
</evidence>
<dbReference type="GO" id="GO:0016977">
    <property type="term" value="F:chitosanase activity"/>
    <property type="evidence" value="ECO:0007669"/>
    <property type="project" value="InterPro"/>
</dbReference>
<name>A0A9W8HD59_9FUNG</name>
<dbReference type="InterPro" id="IPR000400">
    <property type="entry name" value="Glyco_hydro_46"/>
</dbReference>
<evidence type="ECO:0000313" key="4">
    <source>
        <dbReference type="Proteomes" id="UP001140217"/>
    </source>
</evidence>
<organism evidence="3 4">
    <name type="scientific">Coemansia javaensis</name>
    <dbReference type="NCBI Taxonomy" id="2761396"/>
    <lineage>
        <taxon>Eukaryota</taxon>
        <taxon>Fungi</taxon>
        <taxon>Fungi incertae sedis</taxon>
        <taxon>Zoopagomycota</taxon>
        <taxon>Kickxellomycotina</taxon>
        <taxon>Kickxellomycetes</taxon>
        <taxon>Kickxellales</taxon>
        <taxon>Kickxellaceae</taxon>
        <taxon>Coemansia</taxon>
    </lineage>
</organism>
<dbReference type="OrthoDB" id="76114at2759"/>
<keyword evidence="2" id="KW-0732">Signal</keyword>
<comment type="caution">
    <text evidence="3">The sequence shown here is derived from an EMBL/GenBank/DDBJ whole genome shotgun (WGS) entry which is preliminary data.</text>
</comment>
<proteinExistence type="predicted"/>
<dbReference type="Pfam" id="PF01374">
    <property type="entry name" value="Glyco_hydro_46"/>
    <property type="match status" value="1"/>
</dbReference>
<dbReference type="AlphaFoldDB" id="A0A9W8HD59"/>
<evidence type="ECO:0000256" key="2">
    <source>
        <dbReference type="SAM" id="SignalP"/>
    </source>
</evidence>
<protein>
    <recommendedName>
        <fullName evidence="5">Chitosanase</fullName>
    </recommendedName>
</protein>
<sequence length="323" mass="35273">MLCAGRVLGLVAAALLAAGASAKLCGCSKDVALRITNVYENGDTDFHYDYCENLGDGRGITAGIAGFCTGTADAWQVIQEYHKLTGGKDDFSPMDSVLAKYAKSGSDSAAGLERYCDVWGKLGKSDVKFQHAQDLVRDKLYYVPSQEEADKLRLKLDISRAFLYDTGIQHGTGSDGDGLKAVIREASQKASFKAGGSQEQEIAWLRAMIETRDEHLKNPKEKDNQGGNYWAQTTYRTKSYKYAIDQKEYMFGTSVKILDNDGKPMTVKCQLKAAVRRRDAAGVPAKIYRQLAEPSGPPASRRPRPPLQQHDSATARGLDALAS</sequence>
<gene>
    <name evidence="3" type="ORF">H4R18_003073</name>
</gene>
<accession>A0A9W8HD59</accession>